<comment type="caution">
    <text evidence="2">The sequence shown here is derived from an EMBL/GenBank/DDBJ whole genome shotgun (WGS) entry which is preliminary data.</text>
</comment>
<keyword evidence="3" id="KW-1185">Reference proteome</keyword>
<proteinExistence type="predicted"/>
<protein>
    <submittedName>
        <fullName evidence="2">Uncharacterized protein</fullName>
    </submittedName>
</protein>
<evidence type="ECO:0000313" key="2">
    <source>
        <dbReference type="EMBL" id="MCD9637601.1"/>
    </source>
</evidence>
<reference evidence="2 3" key="1">
    <citation type="journal article" date="2021" name="BMC Genomics">
        <title>Datura genome reveals duplications of psychoactive alkaloid biosynthetic genes and high mutation rate following tissue culture.</title>
        <authorList>
            <person name="Rajewski A."/>
            <person name="Carter-House D."/>
            <person name="Stajich J."/>
            <person name="Litt A."/>
        </authorList>
    </citation>
    <scope>NUCLEOTIDE SEQUENCE [LARGE SCALE GENOMIC DNA]</scope>
    <source>
        <strain evidence="2">AR-01</strain>
    </source>
</reference>
<organism evidence="2 3">
    <name type="scientific">Datura stramonium</name>
    <name type="common">Jimsonweed</name>
    <name type="synonym">Common thornapple</name>
    <dbReference type="NCBI Taxonomy" id="4076"/>
    <lineage>
        <taxon>Eukaryota</taxon>
        <taxon>Viridiplantae</taxon>
        <taxon>Streptophyta</taxon>
        <taxon>Embryophyta</taxon>
        <taxon>Tracheophyta</taxon>
        <taxon>Spermatophyta</taxon>
        <taxon>Magnoliopsida</taxon>
        <taxon>eudicotyledons</taxon>
        <taxon>Gunneridae</taxon>
        <taxon>Pentapetalae</taxon>
        <taxon>asterids</taxon>
        <taxon>lamiids</taxon>
        <taxon>Solanales</taxon>
        <taxon>Solanaceae</taxon>
        <taxon>Solanoideae</taxon>
        <taxon>Datureae</taxon>
        <taxon>Datura</taxon>
    </lineage>
</organism>
<evidence type="ECO:0000313" key="3">
    <source>
        <dbReference type="Proteomes" id="UP000823775"/>
    </source>
</evidence>
<evidence type="ECO:0000256" key="1">
    <source>
        <dbReference type="SAM" id="MobiDB-lite"/>
    </source>
</evidence>
<name>A0ABS8URV9_DATST</name>
<accession>A0ABS8URV9</accession>
<gene>
    <name evidence="2" type="ORF">HAX54_020979</name>
</gene>
<sequence length="102" mass="11277">MQLEESVQKLTKAYSKGRTHGEKAIVRNFFTMDLVELSLRNVLTLIWDSCCKPGTMVLPSQCGVETKGKAKVIGGHKRKRARLGQGSDSQAPYPLAYPTDPI</sequence>
<dbReference type="Proteomes" id="UP000823775">
    <property type="component" value="Unassembled WGS sequence"/>
</dbReference>
<feature type="region of interest" description="Disordered" evidence="1">
    <location>
        <begin position="74"/>
        <end position="102"/>
    </location>
</feature>
<dbReference type="EMBL" id="JACEIK010002518">
    <property type="protein sequence ID" value="MCD9637601.1"/>
    <property type="molecule type" value="Genomic_DNA"/>
</dbReference>